<dbReference type="Proteomes" id="UP000783686">
    <property type="component" value="Unassembled WGS sequence"/>
</dbReference>
<dbReference type="EMBL" id="CAJFCW020000004">
    <property type="protein sequence ID" value="CAG9115629.1"/>
    <property type="molecule type" value="Genomic_DNA"/>
</dbReference>
<feature type="compositionally biased region" description="Polar residues" evidence="1">
    <location>
        <begin position="49"/>
        <end position="74"/>
    </location>
</feature>
<gene>
    <name evidence="2" type="ORF">BOKJ2_LOCUS9673</name>
</gene>
<dbReference type="EMBL" id="CAJFDH010000004">
    <property type="protein sequence ID" value="CAD5221894.1"/>
    <property type="molecule type" value="Genomic_DNA"/>
</dbReference>
<feature type="region of interest" description="Disordered" evidence="1">
    <location>
        <begin position="276"/>
        <end position="301"/>
    </location>
</feature>
<feature type="compositionally biased region" description="Basic residues" evidence="1">
    <location>
        <begin position="35"/>
        <end position="45"/>
    </location>
</feature>
<accession>A0A811L3F0</accession>
<sequence length="369" mass="40977">MSSKSNSKRSKHSAASSSTTRRSSARHLSSSSQRLSRHRRSNRVKSHLDSTPNATTNQSPWPRLQTNQNNGPLHVYKTSTYEDLAVQCETIIDNAHEKIERLFLITYLQNFSVDNDEQICLNYTDFSNCFSREMTPPISPKTYQPQQTRTPFSTPTSSIKEGPHTPTSDFETSKNDGKITQPPNTPNLDLFFAAPCNECKASPVNREDTAKAAALCLLKGMGLFGQKMRHRSPAQSLRLKSTLNENMLEEDHTAEEIVPVKKESLVTFPKAYRVKQRKSATKSDTSEETSNTTEGSKSKVKSNAALSVTELENGMEITLKLTLNVGEYTTKPANVVFKCSGSDNRPVDVTLNGVSGWNDKQGPIATKKI</sequence>
<evidence type="ECO:0000313" key="2">
    <source>
        <dbReference type="EMBL" id="CAD5221894.1"/>
    </source>
</evidence>
<comment type="caution">
    <text evidence="2">The sequence shown here is derived from an EMBL/GenBank/DDBJ whole genome shotgun (WGS) entry which is preliminary data.</text>
</comment>
<proteinExistence type="predicted"/>
<evidence type="ECO:0000256" key="1">
    <source>
        <dbReference type="SAM" id="MobiDB-lite"/>
    </source>
</evidence>
<feature type="compositionally biased region" description="Polar residues" evidence="1">
    <location>
        <begin position="141"/>
        <end position="170"/>
    </location>
</feature>
<protein>
    <submittedName>
        <fullName evidence="2">Uncharacterized protein</fullName>
    </submittedName>
</protein>
<name>A0A811L3F0_9BILA</name>
<dbReference type="Proteomes" id="UP000614601">
    <property type="component" value="Unassembled WGS sequence"/>
</dbReference>
<keyword evidence="3" id="KW-1185">Reference proteome</keyword>
<feature type="region of interest" description="Disordered" evidence="1">
    <location>
        <begin position="1"/>
        <end position="74"/>
    </location>
</feature>
<feature type="region of interest" description="Disordered" evidence="1">
    <location>
        <begin position="137"/>
        <end position="184"/>
    </location>
</feature>
<feature type="compositionally biased region" description="Basic residues" evidence="1">
    <location>
        <begin position="1"/>
        <end position="12"/>
    </location>
</feature>
<evidence type="ECO:0000313" key="3">
    <source>
        <dbReference type="Proteomes" id="UP000614601"/>
    </source>
</evidence>
<reference evidence="2" key="1">
    <citation type="submission" date="2020-09" db="EMBL/GenBank/DDBJ databases">
        <authorList>
            <person name="Kikuchi T."/>
        </authorList>
    </citation>
    <scope>NUCLEOTIDE SEQUENCE</scope>
    <source>
        <strain evidence="2">SH1</strain>
    </source>
</reference>
<organism evidence="2 3">
    <name type="scientific">Bursaphelenchus okinawaensis</name>
    <dbReference type="NCBI Taxonomy" id="465554"/>
    <lineage>
        <taxon>Eukaryota</taxon>
        <taxon>Metazoa</taxon>
        <taxon>Ecdysozoa</taxon>
        <taxon>Nematoda</taxon>
        <taxon>Chromadorea</taxon>
        <taxon>Rhabditida</taxon>
        <taxon>Tylenchina</taxon>
        <taxon>Tylenchomorpha</taxon>
        <taxon>Aphelenchoidea</taxon>
        <taxon>Aphelenchoididae</taxon>
        <taxon>Bursaphelenchus</taxon>
    </lineage>
</organism>
<feature type="compositionally biased region" description="Low complexity" evidence="1">
    <location>
        <begin position="13"/>
        <end position="34"/>
    </location>
</feature>
<dbReference type="AlphaFoldDB" id="A0A811L3F0"/>